<sequence>MASMVDWVHEETRQGTGVHVDSSSSSGRRSGWGLRGARGGHHEAGRGRGSSEVTPASKAKAPPSPTNKHGGDGSEAVELYVCYRREEATAAEMPARMHAQESAEDEALSTGFGQLPNAHSTCASDQRTGSDASTREPSTPSRSPSAALERYVVARSSAEGGSTSSSTTHKLRSAEYACEMLTCAERVDEAVENAVCDRQHSTSASRRADVLAAMAPMKLRRVSERAAAVSRQDPCALVHLLQKDSNETALQDAYDAVSAASALSCQWLSFGPRKRGYAVSFADNPAHHPHHADKARKTQFPFLWSLNSLAMKYEWRLEEAFKACEDALRGLDELRARLPTTARLVRFASRTDVFRRVELSSRHATTISPAQSFHSSIADDEEYCQSKYDADSVDDFLTDAAPLGTGVDSSEIFACRDRDGALFLTSNYRVADDLLRDAAAASPGGDDVEPGSPPPMIEDDDHPVDPDDAVRRHSDTETAALRASLDKVVVERHSTGNKTQQENDHQPAWKTPGPAILATTTIYKSVDDPRKLALDDGDEIWAVAIDDREYYYCVMEDLSDRRRRLVLLAPATVMAAERGDTGSASTQAILAKLFPAVETRVTRPEHFDCWYSPINVFVAGLIAKRNVLFLDATEHQRITNVCGKKKMFYVKRPAASVDEAYKFSPPTQHHVERLLCTERPQVVRFDPDINTDVVPPVQSLMSQVLPSMRCDAVRCGHRRVGSQSASQRALFDTGLLCYSWPRPSPIASCWWYSAADLVDDLLARRGAEGATVDVVSILYAREACRFL</sequence>
<evidence type="ECO:0000256" key="1">
    <source>
        <dbReference type="SAM" id="MobiDB-lite"/>
    </source>
</evidence>
<feature type="region of interest" description="Disordered" evidence="1">
    <location>
        <begin position="94"/>
        <end position="147"/>
    </location>
</feature>
<protein>
    <submittedName>
        <fullName evidence="2">Uncharacterized protein</fullName>
    </submittedName>
</protein>
<feature type="region of interest" description="Disordered" evidence="1">
    <location>
        <begin position="1"/>
        <end position="73"/>
    </location>
</feature>
<name>A0AAD7ULI1_9STRA</name>
<proteinExistence type="predicted"/>
<feature type="compositionally biased region" description="Polar residues" evidence="1">
    <location>
        <begin position="117"/>
        <end position="131"/>
    </location>
</feature>
<reference evidence="2" key="1">
    <citation type="submission" date="2023-01" db="EMBL/GenBank/DDBJ databases">
        <title>Metagenome sequencing of chrysophaentin producing Chrysophaeum taylorii.</title>
        <authorList>
            <person name="Davison J."/>
            <person name="Bewley C."/>
        </authorList>
    </citation>
    <scope>NUCLEOTIDE SEQUENCE</scope>
    <source>
        <strain evidence="2">NIES-1699</strain>
    </source>
</reference>
<evidence type="ECO:0000313" key="2">
    <source>
        <dbReference type="EMBL" id="KAJ8611667.1"/>
    </source>
</evidence>
<dbReference type="EMBL" id="JAQMWT010000066">
    <property type="protein sequence ID" value="KAJ8611667.1"/>
    <property type="molecule type" value="Genomic_DNA"/>
</dbReference>
<organism evidence="2 3">
    <name type="scientific">Chrysophaeum taylorii</name>
    <dbReference type="NCBI Taxonomy" id="2483200"/>
    <lineage>
        <taxon>Eukaryota</taxon>
        <taxon>Sar</taxon>
        <taxon>Stramenopiles</taxon>
        <taxon>Ochrophyta</taxon>
        <taxon>Pelagophyceae</taxon>
        <taxon>Pelagomonadales</taxon>
        <taxon>Pelagomonadaceae</taxon>
        <taxon>Chrysophaeum</taxon>
    </lineage>
</organism>
<dbReference type="AlphaFoldDB" id="A0AAD7ULI1"/>
<feature type="compositionally biased region" description="Low complexity" evidence="1">
    <location>
        <begin position="135"/>
        <end position="147"/>
    </location>
</feature>
<feature type="region of interest" description="Disordered" evidence="1">
    <location>
        <begin position="440"/>
        <end position="475"/>
    </location>
</feature>
<evidence type="ECO:0000313" key="3">
    <source>
        <dbReference type="Proteomes" id="UP001230188"/>
    </source>
</evidence>
<accession>A0AAD7ULI1</accession>
<gene>
    <name evidence="2" type="ORF">CTAYLR_007892</name>
</gene>
<feature type="region of interest" description="Disordered" evidence="1">
    <location>
        <begin position="493"/>
        <end position="513"/>
    </location>
</feature>
<comment type="caution">
    <text evidence="2">The sequence shown here is derived from an EMBL/GenBank/DDBJ whole genome shotgun (WGS) entry which is preliminary data.</text>
</comment>
<feature type="compositionally biased region" description="Low complexity" evidence="1">
    <location>
        <begin position="22"/>
        <end position="32"/>
    </location>
</feature>
<keyword evidence="3" id="KW-1185">Reference proteome</keyword>
<dbReference type="Proteomes" id="UP001230188">
    <property type="component" value="Unassembled WGS sequence"/>
</dbReference>
<feature type="compositionally biased region" description="Basic and acidic residues" evidence="1">
    <location>
        <begin position="463"/>
        <end position="475"/>
    </location>
</feature>